<organism evidence="2 3">
    <name type="scientific">Nonomuraea purpurea</name>
    <dbReference type="NCBI Taxonomy" id="1849276"/>
    <lineage>
        <taxon>Bacteria</taxon>
        <taxon>Bacillati</taxon>
        <taxon>Actinomycetota</taxon>
        <taxon>Actinomycetes</taxon>
        <taxon>Streptosporangiales</taxon>
        <taxon>Streptosporangiaceae</taxon>
        <taxon>Nonomuraea</taxon>
    </lineage>
</organism>
<dbReference type="InterPro" id="IPR037026">
    <property type="entry name" value="Vgr_OB-fold_dom_sf"/>
</dbReference>
<reference evidence="3" key="1">
    <citation type="journal article" date="2019" name="Int. J. Syst. Evol. Microbiol.">
        <title>The Global Catalogue of Microorganisms (GCM) 10K type strain sequencing project: providing services to taxonomists for standard genome sequencing and annotation.</title>
        <authorList>
            <consortium name="The Broad Institute Genomics Platform"/>
            <consortium name="The Broad Institute Genome Sequencing Center for Infectious Disease"/>
            <person name="Wu L."/>
            <person name="Ma J."/>
        </authorList>
    </citation>
    <scope>NUCLEOTIDE SEQUENCE [LARGE SCALE GENOMIC DNA]</scope>
    <source>
        <strain evidence="3">TBRC 1276</strain>
    </source>
</reference>
<accession>A0ABV8GMI2</accession>
<dbReference type="EMBL" id="JBHSBI010000041">
    <property type="protein sequence ID" value="MFC4015155.1"/>
    <property type="molecule type" value="Genomic_DNA"/>
</dbReference>
<protein>
    <submittedName>
        <fullName evidence="2">Phage baseplate assembly protein V</fullName>
    </submittedName>
</protein>
<dbReference type="Gene3D" id="2.40.50.230">
    <property type="entry name" value="Gp5 N-terminal domain"/>
    <property type="match status" value="1"/>
</dbReference>
<dbReference type="InterPro" id="IPR006531">
    <property type="entry name" value="Gp5/Vgr_OB"/>
</dbReference>
<evidence type="ECO:0000313" key="3">
    <source>
        <dbReference type="Proteomes" id="UP001595851"/>
    </source>
</evidence>
<comment type="caution">
    <text evidence="2">The sequence shown here is derived from an EMBL/GenBank/DDBJ whole genome shotgun (WGS) entry which is preliminary data.</text>
</comment>
<feature type="domain" description="Gp5/Type VI secretion system Vgr protein OB-fold" evidence="1">
    <location>
        <begin position="35"/>
        <end position="109"/>
    </location>
</feature>
<evidence type="ECO:0000259" key="1">
    <source>
        <dbReference type="Pfam" id="PF04717"/>
    </source>
</evidence>
<proteinExistence type="predicted"/>
<dbReference type="RefSeq" id="WP_379534975.1">
    <property type="nucleotide sequence ID" value="NZ_JBHSBI010000041.1"/>
</dbReference>
<keyword evidence="3" id="KW-1185">Reference proteome</keyword>
<sequence>MNMDELGYVESPGFFSPAEREDAEPPGTKRFYGKYRGVVLNNIDPLGKGRLLVSVPDVLGVLPSTWAMPCVPLAGLQMGFFAVPPPGAGVWVEFEQGSPDSPIWVGFFWGSRKEAPATAELLPPAAPALLIETVGKSKIALSDVPVAPMKGSGVLLQSQSAAITVDTSGVTISAPAINLVGLVNINNGALVVKPA</sequence>
<dbReference type="SUPFAM" id="SSF69255">
    <property type="entry name" value="gp5 N-terminal domain-like"/>
    <property type="match status" value="1"/>
</dbReference>
<evidence type="ECO:0000313" key="2">
    <source>
        <dbReference type="EMBL" id="MFC4015155.1"/>
    </source>
</evidence>
<gene>
    <name evidence="2" type="ORF">ACFOY2_48625</name>
</gene>
<name>A0ABV8GMI2_9ACTN</name>
<dbReference type="Pfam" id="PF04717">
    <property type="entry name" value="Phage_base_V"/>
    <property type="match status" value="1"/>
</dbReference>
<dbReference type="Proteomes" id="UP001595851">
    <property type="component" value="Unassembled WGS sequence"/>
</dbReference>